<gene>
    <name evidence="1" type="ORF">AT15_09995</name>
</gene>
<proteinExistence type="predicted"/>
<keyword evidence="2" id="KW-1185">Reference proteome</keyword>
<organism evidence="1 2">
    <name type="scientific">Kosmotoga arenicorallina S304</name>
    <dbReference type="NCBI Taxonomy" id="1453497"/>
    <lineage>
        <taxon>Bacteria</taxon>
        <taxon>Thermotogati</taxon>
        <taxon>Thermotogota</taxon>
        <taxon>Thermotogae</taxon>
        <taxon>Kosmotogales</taxon>
        <taxon>Kosmotogaceae</taxon>
        <taxon>Kosmotoga</taxon>
    </lineage>
</organism>
<dbReference type="SUPFAM" id="SSF82784">
    <property type="entry name" value="OsmC-like"/>
    <property type="match status" value="1"/>
</dbReference>
<dbReference type="PANTHER" id="PTHR34352">
    <property type="entry name" value="PROTEIN YHFA"/>
    <property type="match status" value="1"/>
</dbReference>
<dbReference type="Proteomes" id="UP000077339">
    <property type="component" value="Unassembled WGS sequence"/>
</dbReference>
<dbReference type="PANTHER" id="PTHR34352:SF1">
    <property type="entry name" value="PROTEIN YHFA"/>
    <property type="match status" value="1"/>
</dbReference>
<dbReference type="InterPro" id="IPR015946">
    <property type="entry name" value="KH_dom-like_a/b"/>
</dbReference>
<dbReference type="Gene3D" id="3.30.300.20">
    <property type="match status" value="1"/>
</dbReference>
<dbReference type="RefSeq" id="WP_068347389.1">
    <property type="nucleotide sequence ID" value="NZ_JFHK01000007.1"/>
</dbReference>
<sequence>MQQVNMTFSDEFKGAGKNKKGAKLNIGSGSFAPYDLLLFALGSCLYSTFLDISNKMKIHWKFVDLDIVGEKRQEVPTTLKWCKLSIKVHEASNAEKARKAFELATKYCSIYYTLSKVAKIEWEMEFC</sequence>
<comment type="caution">
    <text evidence="1">The sequence shown here is derived from an EMBL/GenBank/DDBJ whole genome shotgun (WGS) entry which is preliminary data.</text>
</comment>
<protein>
    <recommendedName>
        <fullName evidence="3">Osmotically inducible protein OsmC</fullName>
    </recommendedName>
</protein>
<dbReference type="Pfam" id="PF02566">
    <property type="entry name" value="OsmC"/>
    <property type="match status" value="1"/>
</dbReference>
<reference evidence="1 2" key="1">
    <citation type="submission" date="2014-02" db="EMBL/GenBank/DDBJ databases">
        <title>Kosmotoga genome sequencing.</title>
        <authorList>
            <person name="Pollo S.M."/>
            <person name="Charchuk R."/>
            <person name="Nesbo C.L."/>
        </authorList>
    </citation>
    <scope>NUCLEOTIDE SEQUENCE [LARGE SCALE GENOMIC DNA]</scope>
    <source>
        <strain evidence="1 2">S304</strain>
    </source>
</reference>
<dbReference type="AlphaFoldDB" id="A0A176K1P7"/>
<dbReference type="PATRIC" id="fig|1453497.3.peg.1979"/>
<dbReference type="InterPro" id="IPR003718">
    <property type="entry name" value="OsmC/Ohr_fam"/>
</dbReference>
<dbReference type="OrthoDB" id="370400at2"/>
<dbReference type="InterPro" id="IPR036102">
    <property type="entry name" value="OsmC/Ohrsf"/>
</dbReference>
<evidence type="ECO:0008006" key="3">
    <source>
        <dbReference type="Google" id="ProtNLM"/>
    </source>
</evidence>
<name>A0A176K1P7_9BACT</name>
<dbReference type="STRING" id="1453497.AT15_09995"/>
<accession>A0A176K1P7</accession>
<dbReference type="EMBL" id="JFHK01000007">
    <property type="protein sequence ID" value="OAA30744.1"/>
    <property type="molecule type" value="Genomic_DNA"/>
</dbReference>
<evidence type="ECO:0000313" key="2">
    <source>
        <dbReference type="Proteomes" id="UP000077339"/>
    </source>
</evidence>
<evidence type="ECO:0000313" key="1">
    <source>
        <dbReference type="EMBL" id="OAA30744.1"/>
    </source>
</evidence>